<keyword evidence="4" id="KW-1185">Reference proteome</keyword>
<evidence type="ECO:0000313" key="4">
    <source>
        <dbReference type="Proteomes" id="UP000199079"/>
    </source>
</evidence>
<gene>
    <name evidence="3" type="ORF">SAMN05216564_10970</name>
</gene>
<dbReference type="Pfam" id="PF14258">
    <property type="entry name" value="DUF4350"/>
    <property type="match status" value="1"/>
</dbReference>
<feature type="domain" description="DUF4350" evidence="2">
    <location>
        <begin position="39"/>
        <end position="246"/>
    </location>
</feature>
<dbReference type="InterPro" id="IPR025646">
    <property type="entry name" value="DUF4350"/>
</dbReference>
<keyword evidence="1" id="KW-1133">Transmembrane helix</keyword>
<dbReference type="AlphaFoldDB" id="A0A1H3MF08"/>
<dbReference type="RefSeq" id="WP_143114459.1">
    <property type="nucleotide sequence ID" value="NZ_FNPC01000009.1"/>
</dbReference>
<dbReference type="OrthoDB" id="372296at2157"/>
<dbReference type="InterPro" id="IPR029062">
    <property type="entry name" value="Class_I_gatase-like"/>
</dbReference>
<evidence type="ECO:0000256" key="1">
    <source>
        <dbReference type="SAM" id="Phobius"/>
    </source>
</evidence>
<reference evidence="4" key="1">
    <citation type="submission" date="2016-10" db="EMBL/GenBank/DDBJ databases">
        <authorList>
            <person name="Varghese N."/>
            <person name="Submissions S."/>
        </authorList>
    </citation>
    <scope>NUCLEOTIDE SEQUENCE [LARGE SCALE GENOMIC DNA]</scope>
    <source>
        <strain evidence="4">DC30,IBRC 10041,KCTC 4046</strain>
    </source>
</reference>
<evidence type="ECO:0000313" key="3">
    <source>
        <dbReference type="EMBL" id="SDY75173.1"/>
    </source>
</evidence>
<feature type="transmembrane region" description="Helical" evidence="1">
    <location>
        <begin position="13"/>
        <end position="31"/>
    </location>
</feature>
<dbReference type="EMBL" id="FNPC01000009">
    <property type="protein sequence ID" value="SDY75173.1"/>
    <property type="molecule type" value="Genomic_DNA"/>
</dbReference>
<proteinExistence type="predicted"/>
<accession>A0A1H3MF08</accession>
<keyword evidence="1" id="KW-0812">Transmembrane</keyword>
<protein>
    <recommendedName>
        <fullName evidence="2">DUF4350 domain-containing protein</fullName>
    </recommendedName>
</protein>
<evidence type="ECO:0000259" key="2">
    <source>
        <dbReference type="Pfam" id="PF14258"/>
    </source>
</evidence>
<dbReference type="SUPFAM" id="SSF52317">
    <property type="entry name" value="Class I glutamine amidotransferase-like"/>
    <property type="match status" value="1"/>
</dbReference>
<organism evidence="3 4">
    <name type="scientific">Halopenitus persicus</name>
    <dbReference type="NCBI Taxonomy" id="1048396"/>
    <lineage>
        <taxon>Archaea</taxon>
        <taxon>Methanobacteriati</taxon>
        <taxon>Methanobacteriota</taxon>
        <taxon>Stenosarchaea group</taxon>
        <taxon>Halobacteria</taxon>
        <taxon>Halobacteriales</taxon>
        <taxon>Haloferacaceae</taxon>
        <taxon>Halopenitus</taxon>
    </lineage>
</organism>
<name>A0A1H3MF08_9EURY</name>
<dbReference type="Proteomes" id="UP000199079">
    <property type="component" value="Unassembled WGS sequence"/>
</dbReference>
<sequence length="363" mass="40189">MNILGTEWDIPRVILWCFIIVIAVTLSLAALTSTTAFGAYNAEWDGTSELRNSAADSASATPVLIDSTGYDQLEGSGTLVILLAPQTAYSPAEQARVHAFLDRGGTLLIADDRRGETNQLLAELGVSTRIDGRQLRDPNQFHRNPALPIITNTSNTSITQGVDQFTFNRGSTLTTGNATVLAYSSDFSYLDENENEQRDQTEPLQSYPVLTTEQVGNGRVFVLSDPSIFINQMLDRPGNRNLANGLTSSYDRVVLDSSHGGEIPLTIQFWVWLKQTPWAQAVLAGLGPLLLGLAVHPRVRSVITIVREEFFERNTSLDAVTFDAEERTEYLRHQHPDWDASRVERITKSMEQLDTDTISDDDE</sequence>
<keyword evidence="1" id="KW-0472">Membrane</keyword>